<dbReference type="InterPro" id="IPR036291">
    <property type="entry name" value="NAD(P)-bd_dom_sf"/>
</dbReference>
<evidence type="ECO:0000259" key="2">
    <source>
        <dbReference type="Pfam" id="PF01658"/>
    </source>
</evidence>
<dbReference type="FunCoup" id="K0IIH4">
    <property type="interactions" value="2"/>
</dbReference>
<dbReference type="GO" id="GO:0006021">
    <property type="term" value="P:inositol biosynthetic process"/>
    <property type="evidence" value="ECO:0007669"/>
    <property type="project" value="InterPro"/>
</dbReference>
<dbReference type="PANTHER" id="PTHR43125">
    <property type="entry name" value="INOSITOL-3-PHOSPHATE SYNTHASE"/>
    <property type="match status" value="1"/>
</dbReference>
<dbReference type="EC" id="5.5.1.4" evidence="3"/>
<dbReference type="RefSeq" id="WP_015019375.1">
    <property type="nucleotide sequence ID" value="NC_018719.1"/>
</dbReference>
<dbReference type="GO" id="GO:0008654">
    <property type="term" value="P:phospholipid biosynthetic process"/>
    <property type="evidence" value="ECO:0007669"/>
    <property type="project" value="InterPro"/>
</dbReference>
<sequence length="362" mass="39580">MGRKVKVAIAGVGNCASALIQGTRYYRDNSDAHKTDKDWIGLTAYNIAGIEPSDIEFVAAFDVADTKVGKDLSEAIFAKPNNTVRIVKEMDKMDVKVMKGEVHDGVGRHLSQKVKIANTPAVNVAQVLKDTGAEMLLSYLPVGSRRGTQYYAEAALDAGCGFINAIPVFIASTPKWQQAFANRGLPCAGDDVMSQLGATVLHKTLVKLFVDRGVKVDETYQLNIGGDMDFYNMLDEERLEDKRISKTSAVAAMAPYEIPMRIGPSDFVSFLDNDKICYISIKGQYFGGIPVELDLKLKVVDAYNSAGVMIDAVRATKIAIDRGISGPLESISAYCFKHPPVQMPYSVAKANFLEFVEGKRER</sequence>
<dbReference type="Gene3D" id="3.30.360.10">
    <property type="entry name" value="Dihydrodipicolinate Reductase, domain 2"/>
    <property type="match status" value="1"/>
</dbReference>
<protein>
    <submittedName>
        <fullName evidence="3">Myo-inositol-1-phosphate synthase</fullName>
        <ecNumber evidence="3">5.5.1.4</ecNumber>
    </submittedName>
</protein>
<dbReference type="SUPFAM" id="SSF51735">
    <property type="entry name" value="NAD(P)-binding Rossmann-fold domains"/>
    <property type="match status" value="1"/>
</dbReference>
<keyword evidence="4" id="KW-1185">Reference proteome</keyword>
<dbReference type="Gene3D" id="3.40.50.720">
    <property type="entry name" value="NAD(P)-binding Rossmann-like Domain"/>
    <property type="match status" value="1"/>
</dbReference>
<dbReference type="GeneID" id="13795769"/>
<dbReference type="OrthoDB" id="80661at2157"/>
<dbReference type="PIRSF" id="PIRSF015578">
    <property type="entry name" value="Myoinos-ppht_syn"/>
    <property type="match status" value="1"/>
</dbReference>
<dbReference type="AlphaFoldDB" id="K0IIH4"/>
<dbReference type="PATRIC" id="fig|1237085.11.peg.1890"/>
<comment type="similarity">
    <text evidence="1">Belongs to the myo-inositol 1-phosphate synthase family.</text>
</comment>
<evidence type="ECO:0000313" key="4">
    <source>
        <dbReference type="Proteomes" id="UP000008037"/>
    </source>
</evidence>
<dbReference type="KEGG" id="nga:Ngar_c19060"/>
<keyword evidence="3" id="KW-0413">Isomerase</keyword>
<proteinExistence type="inferred from homology"/>
<dbReference type="Pfam" id="PF01658">
    <property type="entry name" value="Inos-1-P_synth"/>
    <property type="match status" value="1"/>
</dbReference>
<dbReference type="GO" id="GO:0004512">
    <property type="term" value="F:inositol-3-phosphate synthase activity"/>
    <property type="evidence" value="ECO:0007669"/>
    <property type="project" value="UniProtKB-EC"/>
</dbReference>
<dbReference type="InterPro" id="IPR002587">
    <property type="entry name" value="Myo-inos-1-P_Synthase"/>
</dbReference>
<dbReference type="HOGENOM" id="CLU_050011_0_0_2"/>
<dbReference type="PANTHER" id="PTHR43125:SF1">
    <property type="entry name" value="INOSITOL-3-PHOSPHATE SYNTHASE"/>
    <property type="match status" value="1"/>
</dbReference>
<evidence type="ECO:0000256" key="1">
    <source>
        <dbReference type="ARBA" id="ARBA00010813"/>
    </source>
</evidence>
<feature type="domain" description="Myo-inositol-1-phosphate synthase GAPDH-like" evidence="2">
    <location>
        <begin position="197"/>
        <end position="301"/>
    </location>
</feature>
<dbReference type="SUPFAM" id="SSF55347">
    <property type="entry name" value="Glyceraldehyde-3-phosphate dehydrogenase-like, C-terminal domain"/>
    <property type="match status" value="1"/>
</dbReference>
<dbReference type="Proteomes" id="UP000008037">
    <property type="component" value="Chromosome"/>
</dbReference>
<dbReference type="EMBL" id="CP002408">
    <property type="protein sequence ID" value="AFU58838.1"/>
    <property type="molecule type" value="Genomic_DNA"/>
</dbReference>
<accession>K0IIH4</accession>
<dbReference type="InParanoid" id="K0IIH4"/>
<reference evidence="3 4" key="1">
    <citation type="journal article" date="2012" name="Environ. Microbiol.">
        <title>The genome of the ammonia-oxidizing Candidatus Nitrososphaera gargensis: insights into metabolic versatility and environmental adaptations.</title>
        <authorList>
            <person name="Spang A."/>
            <person name="Poehlein A."/>
            <person name="Offre P."/>
            <person name="Zumbragel S."/>
            <person name="Haider S."/>
            <person name="Rychlik N."/>
            <person name="Nowka B."/>
            <person name="Schmeisser C."/>
            <person name="Lebedeva E.V."/>
            <person name="Rattei T."/>
            <person name="Bohm C."/>
            <person name="Schmid M."/>
            <person name="Galushko A."/>
            <person name="Hatzenpichler R."/>
            <person name="Weinmaier T."/>
            <person name="Daniel R."/>
            <person name="Schleper C."/>
            <person name="Spieck E."/>
            <person name="Streit W."/>
            <person name="Wagner M."/>
        </authorList>
    </citation>
    <scope>NUCLEOTIDE SEQUENCE [LARGE SCALE GENOMIC DNA]</scope>
    <source>
        <strain evidence="4">Ga9.2</strain>
    </source>
</reference>
<name>K0IIH4_NITGG</name>
<evidence type="ECO:0000313" key="3">
    <source>
        <dbReference type="EMBL" id="AFU58838.1"/>
    </source>
</evidence>
<organism evidence="3 4">
    <name type="scientific">Nitrososphaera gargensis (strain Ga9.2)</name>
    <dbReference type="NCBI Taxonomy" id="1237085"/>
    <lineage>
        <taxon>Archaea</taxon>
        <taxon>Nitrososphaerota</taxon>
        <taxon>Nitrososphaeria</taxon>
        <taxon>Nitrososphaerales</taxon>
        <taxon>Nitrososphaeraceae</taxon>
        <taxon>Nitrososphaera</taxon>
    </lineage>
</organism>
<gene>
    <name evidence="3" type="primary">ino1</name>
    <name evidence="3" type="ordered locus">Ngar_c19060</name>
</gene>
<dbReference type="STRING" id="1237085.Ngar_c19060"/>
<dbReference type="InterPro" id="IPR013021">
    <property type="entry name" value="Myo-inos-1-P_Synthase_GAPDH"/>
</dbReference>
<dbReference type="InterPro" id="IPR052199">
    <property type="entry name" value="MIPS"/>
</dbReference>